<evidence type="ECO:0000313" key="1">
    <source>
        <dbReference type="EMBL" id="MCY6371397.1"/>
    </source>
</evidence>
<dbReference type="InterPro" id="IPR046313">
    <property type="entry name" value="DUF6465"/>
</dbReference>
<reference evidence="1" key="1">
    <citation type="submission" date="2022-12" db="EMBL/GenBank/DDBJ databases">
        <authorList>
            <person name="Wang J."/>
        </authorList>
    </citation>
    <scope>NUCLEOTIDE SEQUENCE</scope>
    <source>
        <strain evidence="1">HY-42-06</strain>
    </source>
</reference>
<dbReference type="Pfam" id="PF20069">
    <property type="entry name" value="DUF6465"/>
    <property type="match status" value="1"/>
</dbReference>
<accession>A0ABT4CQS3</accession>
<keyword evidence="2" id="KW-1185">Reference proteome</keyword>
<comment type="caution">
    <text evidence="1">The sequence shown here is derived from an EMBL/GenBank/DDBJ whole genome shotgun (WGS) entry which is preliminary data.</text>
</comment>
<dbReference type="Proteomes" id="UP001079657">
    <property type="component" value="Unassembled WGS sequence"/>
</dbReference>
<sequence>MNSKICIQHDGQDVTDKELLGKFKELWKQSGGKIKEIKKLNLYFVPSSKKCYWTVNATTREESGEFEV</sequence>
<name>A0ABT4CQS3_9CLOT</name>
<evidence type="ECO:0000313" key="2">
    <source>
        <dbReference type="Proteomes" id="UP001079657"/>
    </source>
</evidence>
<proteinExistence type="predicted"/>
<protein>
    <submittedName>
        <fullName evidence="1">DUF6465 family protein</fullName>
    </submittedName>
</protein>
<dbReference type="EMBL" id="JAPQES010000004">
    <property type="protein sequence ID" value="MCY6371397.1"/>
    <property type="molecule type" value="Genomic_DNA"/>
</dbReference>
<organism evidence="1 2">
    <name type="scientific">Clostridium ganghwense</name>
    <dbReference type="NCBI Taxonomy" id="312089"/>
    <lineage>
        <taxon>Bacteria</taxon>
        <taxon>Bacillati</taxon>
        <taxon>Bacillota</taxon>
        <taxon>Clostridia</taxon>
        <taxon>Eubacteriales</taxon>
        <taxon>Clostridiaceae</taxon>
        <taxon>Clostridium</taxon>
    </lineage>
</organism>
<dbReference type="RefSeq" id="WP_268050262.1">
    <property type="nucleotide sequence ID" value="NZ_JAPQES010000004.1"/>
</dbReference>
<gene>
    <name evidence="1" type="ORF">OXH55_12175</name>
</gene>